<proteinExistence type="inferred from homology"/>
<evidence type="ECO:0000256" key="2">
    <source>
        <dbReference type="ARBA" id="ARBA00010734"/>
    </source>
</evidence>
<evidence type="ECO:0000256" key="3">
    <source>
        <dbReference type="ARBA" id="ARBA00022552"/>
    </source>
</evidence>
<evidence type="ECO:0000313" key="7">
    <source>
        <dbReference type="EMBL" id="PNS17246.1"/>
    </source>
</evidence>
<keyword evidence="5" id="KW-0539">Nucleus</keyword>
<reference evidence="7 8" key="1">
    <citation type="submission" date="2017-06" db="EMBL/GenBank/DDBJ databases">
        <title>Draft genome sequence of a variant of Elsinoe murrayae.</title>
        <authorList>
            <person name="Cheng Q."/>
        </authorList>
    </citation>
    <scope>NUCLEOTIDE SEQUENCE [LARGE SCALE GENOMIC DNA]</scope>
    <source>
        <strain evidence="7 8">CQ-2017a</strain>
    </source>
</reference>
<accession>A0A2K1QQ74</accession>
<dbReference type="GO" id="GO:0000462">
    <property type="term" value="P:maturation of SSU-rRNA from tricistronic rRNA transcript (SSU-rRNA, 5.8S rRNA, LSU-rRNA)"/>
    <property type="evidence" value="ECO:0007669"/>
    <property type="project" value="InterPro"/>
</dbReference>
<dbReference type="InterPro" id="IPR013949">
    <property type="entry name" value="Utp6"/>
</dbReference>
<dbReference type="Gene3D" id="1.25.40.10">
    <property type="entry name" value="Tetratricopeptide repeat domain"/>
    <property type="match status" value="1"/>
</dbReference>
<dbReference type="SMART" id="SM00386">
    <property type="entry name" value="HAT"/>
    <property type="match status" value="2"/>
</dbReference>
<dbReference type="Pfam" id="PF08640">
    <property type="entry name" value="U3_assoc_6"/>
    <property type="match status" value="1"/>
</dbReference>
<dbReference type="SUPFAM" id="SSF48452">
    <property type="entry name" value="TPR-like"/>
    <property type="match status" value="1"/>
</dbReference>
<dbReference type="InterPro" id="IPR011990">
    <property type="entry name" value="TPR-like_helical_dom_sf"/>
</dbReference>
<dbReference type="EMBL" id="NKHZ01000051">
    <property type="protein sequence ID" value="PNS17246.1"/>
    <property type="molecule type" value="Genomic_DNA"/>
</dbReference>
<comment type="similarity">
    <text evidence="2">Belongs to the UTP6 family.</text>
</comment>
<dbReference type="Proteomes" id="UP000243797">
    <property type="component" value="Unassembled WGS sequence"/>
</dbReference>
<evidence type="ECO:0000256" key="5">
    <source>
        <dbReference type="ARBA" id="ARBA00023242"/>
    </source>
</evidence>
<keyword evidence="4" id="KW-0677">Repeat</keyword>
<dbReference type="InterPro" id="IPR003107">
    <property type="entry name" value="HAT"/>
</dbReference>
<dbReference type="FunCoup" id="A0A2K1QQ74">
    <property type="interactions" value="279"/>
</dbReference>
<comment type="caution">
    <text evidence="7">The sequence shown here is derived from an EMBL/GenBank/DDBJ whole genome shotgun (WGS) entry which is preliminary data.</text>
</comment>
<dbReference type="InParanoid" id="A0A2K1QQ74"/>
<evidence type="ECO:0000313" key="8">
    <source>
        <dbReference type="Proteomes" id="UP000243797"/>
    </source>
</evidence>
<dbReference type="PANTHER" id="PTHR23271:SF1">
    <property type="entry name" value="U3 SMALL NUCLEOLAR RNA-ASSOCIATED PROTEIN 6 HOMOLOG"/>
    <property type="match status" value="1"/>
</dbReference>
<dbReference type="GO" id="GO:0030515">
    <property type="term" value="F:snoRNA binding"/>
    <property type="evidence" value="ECO:0007669"/>
    <property type="project" value="InterPro"/>
</dbReference>
<evidence type="ECO:0000259" key="6">
    <source>
        <dbReference type="Pfam" id="PF08640"/>
    </source>
</evidence>
<keyword evidence="8" id="KW-1185">Reference proteome</keyword>
<dbReference type="STRING" id="2082308.A0A2K1QQ74"/>
<dbReference type="PANTHER" id="PTHR23271">
    <property type="entry name" value="HEPATOCELLULAR CARCINOMA-ASSOCIATED ANTIGEN 66"/>
    <property type="match status" value="1"/>
</dbReference>
<organism evidence="7 8">
    <name type="scientific">Sphaceloma murrayae</name>
    <dbReference type="NCBI Taxonomy" id="2082308"/>
    <lineage>
        <taxon>Eukaryota</taxon>
        <taxon>Fungi</taxon>
        <taxon>Dikarya</taxon>
        <taxon>Ascomycota</taxon>
        <taxon>Pezizomycotina</taxon>
        <taxon>Dothideomycetes</taxon>
        <taxon>Dothideomycetidae</taxon>
        <taxon>Myriangiales</taxon>
        <taxon>Elsinoaceae</taxon>
        <taxon>Sphaceloma</taxon>
    </lineage>
</organism>
<keyword evidence="3" id="KW-0698">rRNA processing</keyword>
<dbReference type="InterPro" id="IPR055347">
    <property type="entry name" value="UTP6_N"/>
</dbReference>
<sequence>MAAAASDKARFYLEQSVPELQAFKEKGIFSASEITSIASKRSSFEHRINMPGASTPIDFARYASYELNLDTLRKKRCKRLGVKGTSFAGQKRVFSVLERGLRKFPGDMGLWMQYLEYCKDENANSKLAKGITKVLRLNPRRWELWVWAARYYFEVQGDMALARSYMQRGLRFCEREQEMWVQFLRLEMIYVAKVNARRKILKLDEEAEDVLDDEEPGFGDKDEISLPKITAGDMESDTAGQALAIDDATIRHLSKSPALSGAIPMAIVDAAAKAFKSNPTVLEDLFNCVAAFDDVPCTREILQQIIDLMPATSREPHAEFIRVACEGRLAMVGVNATSPLFIPAFQGLLGKFASIPMETPQTKVFTSTRMLITIIPYIDNKDALVEEVFALLDTIAHRNAEQMRLALGQVDSKANAKQVERLADRLIQQGIKKHTLRRYGLAQARDG</sequence>
<name>A0A2K1QQ74_9PEZI</name>
<protein>
    <recommendedName>
        <fullName evidence="6">U3 small nucleolar RNA-associated protein 6 N-terminal domain-containing protein</fullName>
    </recommendedName>
</protein>
<gene>
    <name evidence="7" type="ORF">CAC42_6929</name>
</gene>
<dbReference type="AlphaFoldDB" id="A0A2K1QQ74"/>
<dbReference type="OrthoDB" id="28112at2759"/>
<dbReference type="GO" id="GO:0032040">
    <property type="term" value="C:small-subunit processome"/>
    <property type="evidence" value="ECO:0007669"/>
    <property type="project" value="TreeGrafter"/>
</dbReference>
<feature type="domain" description="U3 small nucleolar RNA-associated protein 6 N-terminal" evidence="6">
    <location>
        <begin position="13"/>
        <end position="83"/>
    </location>
</feature>
<dbReference type="GO" id="GO:0034388">
    <property type="term" value="C:Pwp2p-containing subcomplex of 90S preribosome"/>
    <property type="evidence" value="ECO:0007669"/>
    <property type="project" value="TreeGrafter"/>
</dbReference>
<comment type="subcellular location">
    <subcellularLocation>
        <location evidence="1">Nucleus</location>
        <location evidence="1">Nucleolus</location>
    </subcellularLocation>
</comment>
<evidence type="ECO:0000256" key="1">
    <source>
        <dbReference type="ARBA" id="ARBA00004604"/>
    </source>
</evidence>
<evidence type="ECO:0000256" key="4">
    <source>
        <dbReference type="ARBA" id="ARBA00022737"/>
    </source>
</evidence>